<dbReference type="PROSITE" id="PS00770">
    <property type="entry name" value="AA_TRANSFER_CLASS_4"/>
    <property type="match status" value="1"/>
</dbReference>
<dbReference type="GO" id="GO:0030170">
    <property type="term" value="F:pyridoxal phosphate binding"/>
    <property type="evidence" value="ECO:0007669"/>
    <property type="project" value="InterPro"/>
</dbReference>
<dbReference type="GO" id="GO:0008696">
    <property type="term" value="F:4-amino-4-deoxychorismate lyase activity"/>
    <property type="evidence" value="ECO:0007669"/>
    <property type="project" value="UniProtKB-EC"/>
</dbReference>
<dbReference type="CDD" id="cd01559">
    <property type="entry name" value="ADCL_like"/>
    <property type="match status" value="1"/>
</dbReference>
<organism evidence="10">
    <name type="scientific">hydrothermal vent metagenome</name>
    <dbReference type="NCBI Taxonomy" id="652676"/>
    <lineage>
        <taxon>unclassified sequences</taxon>
        <taxon>metagenomes</taxon>
        <taxon>ecological metagenomes</taxon>
    </lineage>
</organism>
<dbReference type="InterPro" id="IPR043132">
    <property type="entry name" value="BCAT-like_C"/>
</dbReference>
<keyword evidence="5" id="KW-0289">Folate biosynthesis</keyword>
<sequence length="281" mass="30945">MHCLVDGEPASSLPLDDRGLQFGDGLFETLAVQSGEARFLARHIARLAAGCERLGFPAIDWQLIRDEIKALIADRHTGVVKLIVTRGSSQRGYAGNSNAPVRRILCFSDFPQWPGNPASRGIRARLCRTQLAIQPQLAGLKHLNRLEQVLARREWQDETVREGLLCDTQGQMIEGTMSNLFLVNDGVLQTPRLDACGVAGIMRSVIIDIAAATSIPVETGSFSRQDVQQADEVFVCNSLIGIWPVVVIDNVGEYPVGTVACRLQTLVQNHDDHHSNHWYAM</sequence>
<proteinExistence type="inferred from homology"/>
<dbReference type="Pfam" id="PF01063">
    <property type="entry name" value="Aminotran_4"/>
    <property type="match status" value="1"/>
</dbReference>
<dbReference type="InterPro" id="IPR036038">
    <property type="entry name" value="Aminotransferase-like"/>
</dbReference>
<dbReference type="NCBIfam" id="TIGR03461">
    <property type="entry name" value="pabC_Proteo"/>
    <property type="match status" value="1"/>
</dbReference>
<dbReference type="Gene3D" id="3.30.470.10">
    <property type="match status" value="1"/>
</dbReference>
<evidence type="ECO:0000256" key="2">
    <source>
        <dbReference type="ARBA" id="ARBA00009320"/>
    </source>
</evidence>
<evidence type="ECO:0000256" key="8">
    <source>
        <dbReference type="ARBA" id="ARBA00035676"/>
    </source>
</evidence>
<reference evidence="10" key="1">
    <citation type="submission" date="2018-06" db="EMBL/GenBank/DDBJ databases">
        <authorList>
            <person name="Zhirakovskaya E."/>
        </authorList>
    </citation>
    <scope>NUCLEOTIDE SEQUENCE</scope>
</reference>
<dbReference type="EMBL" id="UOFM01000215">
    <property type="protein sequence ID" value="VAW77247.1"/>
    <property type="molecule type" value="Genomic_DNA"/>
</dbReference>
<dbReference type="InterPro" id="IPR050571">
    <property type="entry name" value="Class-IV_PLP-Dep_Aminotrnsfr"/>
</dbReference>
<dbReference type="InterPro" id="IPR043131">
    <property type="entry name" value="BCAT-like_N"/>
</dbReference>
<dbReference type="EC" id="4.1.3.38" evidence="8"/>
<comment type="cofactor">
    <cofactor evidence="1">
        <name>pyridoxal 5'-phosphate</name>
        <dbReference type="ChEBI" id="CHEBI:597326"/>
    </cofactor>
</comment>
<dbReference type="GO" id="GO:0005829">
    <property type="term" value="C:cytosol"/>
    <property type="evidence" value="ECO:0007669"/>
    <property type="project" value="TreeGrafter"/>
</dbReference>
<dbReference type="PANTHER" id="PTHR42743">
    <property type="entry name" value="AMINO-ACID AMINOTRANSFERASE"/>
    <property type="match status" value="1"/>
</dbReference>
<dbReference type="GO" id="GO:0008153">
    <property type="term" value="P:4-aminobenzoate biosynthetic process"/>
    <property type="evidence" value="ECO:0007669"/>
    <property type="project" value="TreeGrafter"/>
</dbReference>
<evidence type="ECO:0000256" key="9">
    <source>
        <dbReference type="ARBA" id="ARBA00049529"/>
    </source>
</evidence>
<dbReference type="InterPro" id="IPR018300">
    <property type="entry name" value="Aminotrans_IV_CS"/>
</dbReference>
<comment type="pathway">
    <text evidence="7">Cofactor biosynthesis; tetrahydrofolate biosynthesis; 4-aminobenzoate from chorismate: step 2/2.</text>
</comment>
<evidence type="ECO:0000256" key="5">
    <source>
        <dbReference type="ARBA" id="ARBA00022909"/>
    </source>
</evidence>
<dbReference type="InterPro" id="IPR017824">
    <property type="entry name" value="Aminodeoxychorismate_lyase_IV"/>
</dbReference>
<evidence type="ECO:0000256" key="6">
    <source>
        <dbReference type="ARBA" id="ARBA00023239"/>
    </source>
</evidence>
<name>A0A3B0YNY6_9ZZZZ</name>
<comment type="subunit">
    <text evidence="3">Homodimer.</text>
</comment>
<dbReference type="PANTHER" id="PTHR42743:SF2">
    <property type="entry name" value="AMINODEOXYCHORISMATE LYASE"/>
    <property type="match status" value="1"/>
</dbReference>
<evidence type="ECO:0000256" key="3">
    <source>
        <dbReference type="ARBA" id="ARBA00011738"/>
    </source>
</evidence>
<comment type="catalytic activity">
    <reaction evidence="9">
        <text>4-amino-4-deoxychorismate = 4-aminobenzoate + pyruvate + H(+)</text>
        <dbReference type="Rhea" id="RHEA:16201"/>
        <dbReference type="ChEBI" id="CHEBI:15361"/>
        <dbReference type="ChEBI" id="CHEBI:15378"/>
        <dbReference type="ChEBI" id="CHEBI:17836"/>
        <dbReference type="ChEBI" id="CHEBI:58406"/>
        <dbReference type="EC" id="4.1.3.38"/>
    </reaction>
</comment>
<keyword evidence="6 10" id="KW-0456">Lyase</keyword>
<protein>
    <recommendedName>
        <fullName evidence="8">aminodeoxychorismate lyase</fullName>
        <ecNumber evidence="8">4.1.3.38</ecNumber>
    </recommendedName>
</protein>
<comment type="similarity">
    <text evidence="2">Belongs to the class-IV pyridoxal-phosphate-dependent aminotransferase family.</text>
</comment>
<dbReference type="InterPro" id="IPR001544">
    <property type="entry name" value="Aminotrans_IV"/>
</dbReference>
<gene>
    <name evidence="10" type="ORF">MNBD_GAMMA14-1895</name>
</gene>
<dbReference type="Gene3D" id="3.20.10.10">
    <property type="entry name" value="D-amino Acid Aminotransferase, subunit A, domain 2"/>
    <property type="match status" value="1"/>
</dbReference>
<keyword evidence="4" id="KW-0663">Pyridoxal phosphate</keyword>
<dbReference type="SUPFAM" id="SSF56752">
    <property type="entry name" value="D-aminoacid aminotransferase-like PLP-dependent enzymes"/>
    <property type="match status" value="1"/>
</dbReference>
<dbReference type="NCBIfam" id="NF004761">
    <property type="entry name" value="PRK06092.1"/>
    <property type="match status" value="1"/>
</dbReference>
<evidence type="ECO:0000256" key="7">
    <source>
        <dbReference type="ARBA" id="ARBA00035633"/>
    </source>
</evidence>
<dbReference type="FunFam" id="3.20.10.10:FF:000002">
    <property type="entry name" value="D-alanine aminotransferase"/>
    <property type="match status" value="1"/>
</dbReference>
<evidence type="ECO:0000313" key="10">
    <source>
        <dbReference type="EMBL" id="VAW77247.1"/>
    </source>
</evidence>
<evidence type="ECO:0000256" key="4">
    <source>
        <dbReference type="ARBA" id="ARBA00022898"/>
    </source>
</evidence>
<dbReference type="AlphaFoldDB" id="A0A3B0YNY6"/>
<accession>A0A3B0YNY6</accession>
<dbReference type="GO" id="GO:0046656">
    <property type="term" value="P:folic acid biosynthetic process"/>
    <property type="evidence" value="ECO:0007669"/>
    <property type="project" value="UniProtKB-KW"/>
</dbReference>
<evidence type="ECO:0000256" key="1">
    <source>
        <dbReference type="ARBA" id="ARBA00001933"/>
    </source>
</evidence>